<dbReference type="PROSITE" id="PS00584">
    <property type="entry name" value="PFKB_KINASES_2"/>
    <property type="match status" value="1"/>
</dbReference>
<dbReference type="PANTHER" id="PTHR43085">
    <property type="entry name" value="HEXOKINASE FAMILY MEMBER"/>
    <property type="match status" value="1"/>
</dbReference>
<gene>
    <name evidence="5" type="primary">cscK</name>
    <name evidence="5" type="ordered locus">ACP_0021</name>
</gene>
<proteinExistence type="inferred from homology"/>
<dbReference type="InterPro" id="IPR002173">
    <property type="entry name" value="Carboh/pur_kinase_PfkB_CS"/>
</dbReference>
<dbReference type="Proteomes" id="UP000002207">
    <property type="component" value="Chromosome"/>
</dbReference>
<reference evidence="5 6" key="1">
    <citation type="journal article" date="2009" name="Appl. Environ. Microbiol.">
        <title>Three genomes from the phylum Acidobacteria provide insight into the lifestyles of these microorganisms in soils.</title>
        <authorList>
            <person name="Ward N.L."/>
            <person name="Challacombe J.F."/>
            <person name="Janssen P.H."/>
            <person name="Henrissat B."/>
            <person name="Coutinho P.M."/>
            <person name="Wu M."/>
            <person name="Xie G."/>
            <person name="Haft D.H."/>
            <person name="Sait M."/>
            <person name="Badger J."/>
            <person name="Barabote R.D."/>
            <person name="Bradley B."/>
            <person name="Brettin T.S."/>
            <person name="Brinkac L.M."/>
            <person name="Bruce D."/>
            <person name="Creasy T."/>
            <person name="Daugherty S.C."/>
            <person name="Davidsen T.M."/>
            <person name="DeBoy R.T."/>
            <person name="Detter J.C."/>
            <person name="Dodson R.J."/>
            <person name="Durkin A.S."/>
            <person name="Ganapathy A."/>
            <person name="Gwinn-Giglio M."/>
            <person name="Han C.S."/>
            <person name="Khouri H."/>
            <person name="Kiss H."/>
            <person name="Kothari S.P."/>
            <person name="Madupu R."/>
            <person name="Nelson K.E."/>
            <person name="Nelson W.C."/>
            <person name="Paulsen I."/>
            <person name="Penn K."/>
            <person name="Ren Q."/>
            <person name="Rosovitz M.J."/>
            <person name="Selengut J.D."/>
            <person name="Shrivastava S."/>
            <person name="Sullivan S.A."/>
            <person name="Tapia R."/>
            <person name="Thompson L.S."/>
            <person name="Watkins K.L."/>
            <person name="Yang Q."/>
            <person name="Yu C."/>
            <person name="Zafar N."/>
            <person name="Zhou L."/>
            <person name="Kuske C.R."/>
        </authorList>
    </citation>
    <scope>NUCLEOTIDE SEQUENCE [LARGE SCALE GENOMIC DNA]</scope>
    <source>
        <strain evidence="6">ATCC 51196 / DSM 11244 / BCRC 80197 / JCM 7670 / NBRC 15755 / NCIMB 13165 / 161</strain>
    </source>
</reference>
<sequence length="296" mass="32372">MSILCVGEILWDRFQDGAEALAGAPLNVAAALKRLGDQPTLISAFGADEDGQRALQQLGESGFTTQFMSKVEAARTGTAEIQLDARGNPSYTIARPAAFDYLSVADQDLEQLAALAPQWLYFGTLAQTSSQNEMLLHRLKDRFPRIACFYDLNLRPNHWDFSLVDNLTKLATILKLNRDEAELLFHMHSSEPFSLELFCIEWSRRYALACICITLGSEGCAVFSEGTLRTYPGFPATVVDTVGAGDAFAAGFLHGLQSGWAIDQITRFSNALGAIVASRATAIPDWSIEDVQKLLA</sequence>
<keyword evidence="6" id="KW-1185">Reference proteome</keyword>
<protein>
    <submittedName>
        <fullName evidence="5">Fructokinase</fullName>
        <ecNumber evidence="5">2.7.1.4</ecNumber>
    </submittedName>
</protein>
<name>C1F7X8_ACIC5</name>
<dbReference type="InterPro" id="IPR029056">
    <property type="entry name" value="Ribokinase-like"/>
</dbReference>
<dbReference type="Gene3D" id="3.40.1190.20">
    <property type="match status" value="1"/>
</dbReference>
<dbReference type="EC" id="2.7.1.4" evidence="5"/>
<dbReference type="KEGG" id="aca:ACP_0021"/>
<dbReference type="STRING" id="240015.ACP_0021"/>
<dbReference type="eggNOG" id="COG0524">
    <property type="taxonomic scope" value="Bacteria"/>
</dbReference>
<dbReference type="AlphaFoldDB" id="C1F7X8"/>
<keyword evidence="3 5" id="KW-0418">Kinase</keyword>
<evidence type="ECO:0000256" key="1">
    <source>
        <dbReference type="ARBA" id="ARBA00010688"/>
    </source>
</evidence>
<comment type="similarity">
    <text evidence="1">Belongs to the carbohydrate kinase PfkB family.</text>
</comment>
<feature type="domain" description="Carbohydrate kinase PfkB" evidence="4">
    <location>
        <begin position="19"/>
        <end position="284"/>
    </location>
</feature>
<dbReference type="SUPFAM" id="SSF53613">
    <property type="entry name" value="Ribokinase-like"/>
    <property type="match status" value="1"/>
</dbReference>
<dbReference type="FunCoup" id="C1F7X8">
    <property type="interactions" value="25"/>
</dbReference>
<dbReference type="InParanoid" id="C1F7X8"/>
<dbReference type="PROSITE" id="PS00583">
    <property type="entry name" value="PFKB_KINASES_1"/>
    <property type="match status" value="1"/>
</dbReference>
<evidence type="ECO:0000256" key="3">
    <source>
        <dbReference type="ARBA" id="ARBA00022777"/>
    </source>
</evidence>
<dbReference type="CDD" id="cd01167">
    <property type="entry name" value="bac_FRK"/>
    <property type="match status" value="1"/>
</dbReference>
<accession>C1F7X8</accession>
<evidence type="ECO:0000256" key="2">
    <source>
        <dbReference type="ARBA" id="ARBA00022679"/>
    </source>
</evidence>
<evidence type="ECO:0000313" key="5">
    <source>
        <dbReference type="EMBL" id="ACO33269.1"/>
    </source>
</evidence>
<dbReference type="GO" id="GO:0008865">
    <property type="term" value="F:fructokinase activity"/>
    <property type="evidence" value="ECO:0007669"/>
    <property type="project" value="UniProtKB-EC"/>
</dbReference>
<keyword evidence="2 5" id="KW-0808">Transferase</keyword>
<organism evidence="5 6">
    <name type="scientific">Acidobacterium capsulatum (strain ATCC 51196 / DSM 11244 / BCRC 80197 / JCM 7670 / NBRC 15755 / NCIMB 13165 / 161)</name>
    <dbReference type="NCBI Taxonomy" id="240015"/>
    <lineage>
        <taxon>Bacteria</taxon>
        <taxon>Pseudomonadati</taxon>
        <taxon>Acidobacteriota</taxon>
        <taxon>Terriglobia</taxon>
        <taxon>Terriglobales</taxon>
        <taxon>Acidobacteriaceae</taxon>
        <taxon>Acidobacterium</taxon>
    </lineage>
</organism>
<dbReference type="Pfam" id="PF00294">
    <property type="entry name" value="PfkB"/>
    <property type="match status" value="1"/>
</dbReference>
<dbReference type="PANTHER" id="PTHR43085:SF57">
    <property type="entry name" value="CARBOHYDRATE KINASE PFKB DOMAIN-CONTAINING PROTEIN"/>
    <property type="match status" value="1"/>
</dbReference>
<dbReference type="InterPro" id="IPR050306">
    <property type="entry name" value="PfkB_Carbo_kinase"/>
</dbReference>
<evidence type="ECO:0000259" key="4">
    <source>
        <dbReference type="Pfam" id="PF00294"/>
    </source>
</evidence>
<dbReference type="InterPro" id="IPR011611">
    <property type="entry name" value="PfkB_dom"/>
</dbReference>
<evidence type="ECO:0000313" key="6">
    <source>
        <dbReference type="Proteomes" id="UP000002207"/>
    </source>
</evidence>
<dbReference type="HOGENOM" id="CLU_027634_6_3_0"/>
<dbReference type="EMBL" id="CP001472">
    <property type="protein sequence ID" value="ACO33269.1"/>
    <property type="molecule type" value="Genomic_DNA"/>
</dbReference>